<keyword evidence="4 5" id="KW-0472">Membrane</keyword>
<accession>A0A4V1IYR1</accession>
<dbReference type="Pfam" id="PF05653">
    <property type="entry name" value="Mg_trans_NIPA"/>
    <property type="match status" value="1"/>
</dbReference>
<sequence>FKKEGVAIKYLLPLAYAGLGGFMSSLTTLFAKSLINLLSESIVEKHNQFNNIVSWIILIVTVITAVSQVYWINMGLRKYDALLQVPVFYCCYNILDIIGGGIYYDEFAHYTPLKYAMFILGVVLIIVGVGSLAKRIKRLG</sequence>
<dbReference type="OrthoDB" id="165382at2759"/>
<keyword evidence="3 5" id="KW-1133">Transmembrane helix</keyword>
<dbReference type="GO" id="GO:0015095">
    <property type="term" value="F:magnesium ion transmembrane transporter activity"/>
    <property type="evidence" value="ECO:0007669"/>
    <property type="project" value="InterPro"/>
</dbReference>
<dbReference type="PANTHER" id="PTHR12570">
    <property type="match status" value="1"/>
</dbReference>
<evidence type="ECO:0000256" key="1">
    <source>
        <dbReference type="ARBA" id="ARBA00004141"/>
    </source>
</evidence>
<dbReference type="InterPro" id="IPR008521">
    <property type="entry name" value="Mg_trans_NIPA"/>
</dbReference>
<keyword evidence="7" id="KW-1185">Reference proteome</keyword>
<feature type="transmembrane region" description="Helical" evidence="5">
    <location>
        <begin position="12"/>
        <end position="32"/>
    </location>
</feature>
<proteinExistence type="predicted"/>
<feature type="transmembrane region" description="Helical" evidence="5">
    <location>
        <begin position="52"/>
        <end position="72"/>
    </location>
</feature>
<keyword evidence="2 5" id="KW-0812">Transmembrane</keyword>
<name>A0A4V1IYR1_9FUNG</name>
<comment type="subcellular location">
    <subcellularLocation>
        <location evidence="1">Membrane</location>
        <topology evidence="1">Multi-pass membrane protein</topology>
    </subcellularLocation>
</comment>
<protein>
    <recommendedName>
        <fullName evidence="8">Magnesium transporter</fullName>
    </recommendedName>
</protein>
<dbReference type="GO" id="GO:0016020">
    <property type="term" value="C:membrane"/>
    <property type="evidence" value="ECO:0007669"/>
    <property type="project" value="UniProtKB-SubCell"/>
</dbReference>
<gene>
    <name evidence="6" type="ORF">BJ684DRAFT_7006</name>
</gene>
<feature type="non-terminal residue" evidence="6">
    <location>
        <position position="1"/>
    </location>
</feature>
<evidence type="ECO:0000313" key="7">
    <source>
        <dbReference type="Proteomes" id="UP000267251"/>
    </source>
</evidence>
<evidence type="ECO:0000313" key="6">
    <source>
        <dbReference type="EMBL" id="RKP15439.1"/>
    </source>
</evidence>
<evidence type="ECO:0000256" key="4">
    <source>
        <dbReference type="ARBA" id="ARBA00023136"/>
    </source>
</evidence>
<dbReference type="EMBL" id="KZ987732">
    <property type="protein sequence ID" value="RKP15439.1"/>
    <property type="molecule type" value="Genomic_DNA"/>
</dbReference>
<dbReference type="AlphaFoldDB" id="A0A4V1IYR1"/>
<reference evidence="7" key="1">
    <citation type="journal article" date="2018" name="Nat. Microbiol.">
        <title>Leveraging single-cell genomics to expand the fungal tree of life.</title>
        <authorList>
            <person name="Ahrendt S.R."/>
            <person name="Quandt C.A."/>
            <person name="Ciobanu D."/>
            <person name="Clum A."/>
            <person name="Salamov A."/>
            <person name="Andreopoulos B."/>
            <person name="Cheng J.F."/>
            <person name="Woyke T."/>
            <person name="Pelin A."/>
            <person name="Henrissat B."/>
            <person name="Reynolds N.K."/>
            <person name="Benny G.L."/>
            <person name="Smith M.E."/>
            <person name="James T.Y."/>
            <person name="Grigoriev I.V."/>
        </authorList>
    </citation>
    <scope>NUCLEOTIDE SEQUENCE [LARGE SCALE GENOMIC DNA]</scope>
</reference>
<evidence type="ECO:0000256" key="2">
    <source>
        <dbReference type="ARBA" id="ARBA00022692"/>
    </source>
</evidence>
<dbReference type="Proteomes" id="UP000267251">
    <property type="component" value="Unassembled WGS sequence"/>
</dbReference>
<organism evidence="6 7">
    <name type="scientific">Piptocephalis cylindrospora</name>
    <dbReference type="NCBI Taxonomy" id="1907219"/>
    <lineage>
        <taxon>Eukaryota</taxon>
        <taxon>Fungi</taxon>
        <taxon>Fungi incertae sedis</taxon>
        <taxon>Zoopagomycota</taxon>
        <taxon>Zoopagomycotina</taxon>
        <taxon>Zoopagomycetes</taxon>
        <taxon>Zoopagales</taxon>
        <taxon>Piptocephalidaceae</taxon>
        <taxon>Piptocephalis</taxon>
    </lineage>
</organism>
<evidence type="ECO:0000256" key="5">
    <source>
        <dbReference type="SAM" id="Phobius"/>
    </source>
</evidence>
<dbReference type="PANTHER" id="PTHR12570:SF9">
    <property type="entry name" value="MAGNESIUM TRANSPORTER NIPA8-RELATED"/>
    <property type="match status" value="1"/>
</dbReference>
<feature type="transmembrane region" description="Helical" evidence="5">
    <location>
        <begin position="81"/>
        <end position="103"/>
    </location>
</feature>
<evidence type="ECO:0000256" key="3">
    <source>
        <dbReference type="ARBA" id="ARBA00022989"/>
    </source>
</evidence>
<feature type="transmembrane region" description="Helical" evidence="5">
    <location>
        <begin position="115"/>
        <end position="133"/>
    </location>
</feature>
<evidence type="ECO:0008006" key="8">
    <source>
        <dbReference type="Google" id="ProtNLM"/>
    </source>
</evidence>